<dbReference type="HAMAP" id="MF_01464_B">
    <property type="entry name" value="SecF_B"/>
    <property type="match status" value="1"/>
</dbReference>
<dbReference type="GO" id="GO:0006605">
    <property type="term" value="P:protein targeting"/>
    <property type="evidence" value="ECO:0007669"/>
    <property type="project" value="UniProtKB-UniRule"/>
</dbReference>
<dbReference type="PRINTS" id="PR01755">
    <property type="entry name" value="SECFTRNLCASE"/>
</dbReference>
<comment type="subcellular location">
    <subcellularLocation>
        <location evidence="1 9">Cell membrane</location>
        <topology evidence="1 9">Multi-pass membrane protein</topology>
    </subcellularLocation>
</comment>
<dbReference type="RefSeq" id="WP_021726105.1">
    <property type="nucleotide sequence ID" value="NZ_AWEZ01000045.1"/>
</dbReference>
<feature type="transmembrane region" description="Helical" evidence="9">
    <location>
        <begin position="236"/>
        <end position="259"/>
    </location>
</feature>
<dbReference type="InterPro" id="IPR055344">
    <property type="entry name" value="SecD_SecF_C_bact"/>
</dbReference>
<dbReference type="NCBIfam" id="TIGR00916">
    <property type="entry name" value="2A0604s01"/>
    <property type="match status" value="1"/>
</dbReference>
<feature type="domain" description="Protein export membrane protein SecD/SecF C-terminal" evidence="10">
    <location>
        <begin position="114"/>
        <end position="293"/>
    </location>
</feature>
<evidence type="ECO:0000256" key="2">
    <source>
        <dbReference type="ARBA" id="ARBA00022448"/>
    </source>
</evidence>
<evidence type="ECO:0000256" key="5">
    <source>
        <dbReference type="ARBA" id="ARBA00022927"/>
    </source>
</evidence>
<accession>U2V6H4</accession>
<keyword evidence="3 9" id="KW-1003">Cell membrane</keyword>
<dbReference type="GO" id="GO:0065002">
    <property type="term" value="P:intracellular protein transmembrane transport"/>
    <property type="evidence" value="ECO:0007669"/>
    <property type="project" value="UniProtKB-UniRule"/>
</dbReference>
<feature type="transmembrane region" description="Helical" evidence="9">
    <location>
        <begin position="159"/>
        <end position="178"/>
    </location>
</feature>
<comment type="caution">
    <text evidence="11">The sequence shown here is derived from an EMBL/GenBank/DDBJ whole genome shotgun (WGS) entry which is preliminary data.</text>
</comment>
<evidence type="ECO:0000259" key="10">
    <source>
        <dbReference type="Pfam" id="PF02355"/>
    </source>
</evidence>
<feature type="transmembrane region" description="Helical" evidence="9">
    <location>
        <begin position="184"/>
        <end position="201"/>
    </location>
</feature>
<evidence type="ECO:0000256" key="3">
    <source>
        <dbReference type="ARBA" id="ARBA00022475"/>
    </source>
</evidence>
<dbReference type="NCBIfam" id="TIGR00966">
    <property type="entry name" value="transloc_SecF"/>
    <property type="match status" value="1"/>
</dbReference>
<dbReference type="Pfam" id="PF07549">
    <property type="entry name" value="Sec_GG"/>
    <property type="match status" value="1"/>
</dbReference>
<evidence type="ECO:0000256" key="9">
    <source>
        <dbReference type="HAMAP-Rule" id="MF_01464"/>
    </source>
</evidence>
<dbReference type="PANTHER" id="PTHR30081">
    <property type="entry name" value="PROTEIN-EXPORT MEMBRANE PROTEIN SEC"/>
    <property type="match status" value="1"/>
</dbReference>
<comment type="similarity">
    <text evidence="9">Belongs to the SecD/SecF family. SecF subfamily.</text>
</comment>
<reference evidence="11 12" key="1">
    <citation type="submission" date="2013-08" db="EMBL/GenBank/DDBJ databases">
        <authorList>
            <person name="Durkin A.S."/>
            <person name="Haft D.R."/>
            <person name="McCorrison J."/>
            <person name="Torralba M."/>
            <person name="Gillis M."/>
            <person name="Haft D.H."/>
            <person name="Methe B."/>
            <person name="Sutton G."/>
            <person name="Nelson K.E."/>
        </authorList>
    </citation>
    <scope>NUCLEOTIDE SEQUENCE [LARGE SCALE GENOMIC DNA]</scope>
    <source>
        <strain evidence="11 12">F0195</strain>
    </source>
</reference>
<keyword evidence="12" id="KW-1185">Reference proteome</keyword>
<dbReference type="PATRIC" id="fig|1125712.3.peg.1163"/>
<evidence type="ECO:0000256" key="8">
    <source>
        <dbReference type="ARBA" id="ARBA00023136"/>
    </source>
</evidence>
<dbReference type="GO" id="GO:0015450">
    <property type="term" value="F:protein-transporting ATPase activity"/>
    <property type="evidence" value="ECO:0007669"/>
    <property type="project" value="InterPro"/>
</dbReference>
<dbReference type="InterPro" id="IPR005665">
    <property type="entry name" value="SecF_bac"/>
</dbReference>
<dbReference type="Pfam" id="PF02355">
    <property type="entry name" value="SecD_SecF_C"/>
    <property type="match status" value="1"/>
</dbReference>
<dbReference type="EMBL" id="AWEZ01000045">
    <property type="protein sequence ID" value="ERL08236.1"/>
    <property type="molecule type" value="Genomic_DNA"/>
</dbReference>
<comment type="subunit">
    <text evidence="9">Forms a complex with SecD. Part of the essential Sec protein translocation apparatus which comprises SecA, SecYEG and auxiliary proteins SecDF. Other proteins may also be involved.</text>
</comment>
<dbReference type="GO" id="GO:0043952">
    <property type="term" value="P:protein transport by the Sec complex"/>
    <property type="evidence" value="ECO:0007669"/>
    <property type="project" value="UniProtKB-UniRule"/>
</dbReference>
<dbReference type="eggNOG" id="COG0341">
    <property type="taxonomic scope" value="Bacteria"/>
</dbReference>
<dbReference type="OrthoDB" id="9774769at2"/>
<organism evidence="11 12">
    <name type="scientific">Olsenella profusa F0195</name>
    <dbReference type="NCBI Taxonomy" id="1125712"/>
    <lineage>
        <taxon>Bacteria</taxon>
        <taxon>Bacillati</taxon>
        <taxon>Actinomycetota</taxon>
        <taxon>Coriobacteriia</taxon>
        <taxon>Coriobacteriales</taxon>
        <taxon>Atopobiaceae</taxon>
        <taxon>Olsenella</taxon>
    </lineage>
</organism>
<dbReference type="SUPFAM" id="SSF82866">
    <property type="entry name" value="Multidrug efflux transporter AcrB transmembrane domain"/>
    <property type="match status" value="1"/>
</dbReference>
<dbReference type="InterPro" id="IPR048634">
    <property type="entry name" value="SecD_SecF_C"/>
</dbReference>
<keyword evidence="4 9" id="KW-0812">Transmembrane</keyword>
<evidence type="ECO:0000256" key="6">
    <source>
        <dbReference type="ARBA" id="ARBA00022989"/>
    </source>
</evidence>
<evidence type="ECO:0000256" key="4">
    <source>
        <dbReference type="ARBA" id="ARBA00022692"/>
    </source>
</evidence>
<feature type="transmembrane region" description="Helical" evidence="9">
    <location>
        <begin position="265"/>
        <end position="291"/>
    </location>
</feature>
<keyword evidence="6 9" id="KW-1133">Transmembrane helix</keyword>
<evidence type="ECO:0000313" key="12">
    <source>
        <dbReference type="Proteomes" id="UP000016638"/>
    </source>
</evidence>
<evidence type="ECO:0000313" key="11">
    <source>
        <dbReference type="EMBL" id="ERL08236.1"/>
    </source>
</evidence>
<dbReference type="InterPro" id="IPR022645">
    <property type="entry name" value="SecD/SecF_bac"/>
</dbReference>
<keyword evidence="7 9" id="KW-0811">Translocation</keyword>
<proteinExistence type="inferred from homology"/>
<comment type="function">
    <text evidence="9">Part of the Sec protein translocase complex. Interacts with the SecYEG preprotein conducting channel. SecDF uses the proton motive force (PMF) to complete protein translocation after the ATP-dependent function of SecA.</text>
</comment>
<gene>
    <name evidence="9 11" type="primary">secF</name>
    <name evidence="11" type="ORF">HMPREF1316_0026</name>
</gene>
<keyword evidence="2 9" id="KW-0813">Transport</keyword>
<dbReference type="PANTHER" id="PTHR30081:SF8">
    <property type="entry name" value="PROTEIN TRANSLOCASE SUBUNIT SECF"/>
    <property type="match status" value="1"/>
</dbReference>
<dbReference type="AlphaFoldDB" id="U2V6H4"/>
<sequence>MRSHFSKELGFMPHRRTFLCLSAVLVVLAIVGLAFRGLVFGIEFKGGSEIDFHDTGDVTISQMRDALLAAGEVDPSVQTTVTDAAAGFLVRSDVTDPATANAHASAAASALGLANESYTVTTIGPDWGSDVTRSSAMAFGVAIVLIIAYVSLRYEWKMSLTAIVALLHDLLITLGVYAWTQTAITPNVVAALLTIMGYSLYDTVVEFNRMNENAKQLHDGAHRTYYQIANYSINEVFIRTINTTLTSIVPVVAMLALGGATLKDFAFAMLVGELLGTYSSFAVASPLLAIWKTHEPKWAKREAKYGRAAVAPAAGDEGRV</sequence>
<dbReference type="Proteomes" id="UP000016638">
    <property type="component" value="Unassembled WGS sequence"/>
</dbReference>
<keyword evidence="5 9" id="KW-0653">Protein transport</keyword>
<evidence type="ECO:0000256" key="1">
    <source>
        <dbReference type="ARBA" id="ARBA00004651"/>
    </source>
</evidence>
<dbReference type="InterPro" id="IPR022646">
    <property type="entry name" value="SecD/SecF_CS"/>
</dbReference>
<dbReference type="InterPro" id="IPR022813">
    <property type="entry name" value="SecD/SecF_arch_bac"/>
</dbReference>
<comment type="caution">
    <text evidence="9">Lacks conserved residue(s) required for the propagation of feature annotation.</text>
</comment>
<dbReference type="STRING" id="1125712.HMPREF1316_0026"/>
<dbReference type="Gene3D" id="1.20.1640.10">
    <property type="entry name" value="Multidrug efflux transporter AcrB transmembrane domain"/>
    <property type="match status" value="1"/>
</dbReference>
<protein>
    <recommendedName>
        <fullName evidence="9">Protein-export membrane protein SecF</fullName>
    </recommendedName>
</protein>
<feature type="transmembrane region" description="Helical" evidence="9">
    <location>
        <begin position="134"/>
        <end position="152"/>
    </location>
</feature>
<name>U2V6H4_9ACTN</name>
<dbReference type="GO" id="GO:0005886">
    <property type="term" value="C:plasma membrane"/>
    <property type="evidence" value="ECO:0007669"/>
    <property type="project" value="UniProtKB-SubCell"/>
</dbReference>
<evidence type="ECO:0000256" key="7">
    <source>
        <dbReference type="ARBA" id="ARBA00023010"/>
    </source>
</evidence>
<keyword evidence="8 9" id="KW-0472">Membrane</keyword>